<dbReference type="Pfam" id="PF10040">
    <property type="entry name" value="CRISPR_Cas6"/>
    <property type="match status" value="1"/>
</dbReference>
<sequence>MKELRLFFKRTALPANVLAVKLQGYLMGQISDDYAEFLHQQETNPYASFVIDRGDQQVWTVSLLTEQACEQLQEGLLSLQHIQLDSYAELISIQKIEWRTLSVDQLMAIFNADGHIDRFSIRFLTSTTFKSSGDYLIFPTTRLIFQSLMQKYSRLYPDVSSFDPDLLDYLTEHSRITRYRLQTHYFSVHKNKIPAFRGSLTIKVTGASTLRAFAQMLFAFGEFSGVGAKTSMGMGGIEIE</sequence>
<dbReference type="AlphaFoldDB" id="A0A089ZXL4"/>
<proteinExistence type="predicted"/>
<organism evidence="6">
    <name type="scientific">Streptococcus sobrinus</name>
    <dbReference type="NCBI Taxonomy" id="1310"/>
    <lineage>
        <taxon>Bacteria</taxon>
        <taxon>Bacillati</taxon>
        <taxon>Bacillota</taxon>
        <taxon>Bacilli</taxon>
        <taxon>Lactobacillales</taxon>
        <taxon>Streptococcaceae</taxon>
        <taxon>Streptococcus</taxon>
    </lineage>
</organism>
<keyword evidence="3" id="KW-0378">Hydrolase</keyword>
<dbReference type="GO" id="GO:0051607">
    <property type="term" value="P:defense response to virus"/>
    <property type="evidence" value="ECO:0007669"/>
    <property type="project" value="UniProtKB-KW"/>
</dbReference>
<dbReference type="InterPro" id="IPR010156">
    <property type="entry name" value="CRISPR-assoc_prot_Cas6"/>
</dbReference>
<keyword evidence="1" id="KW-0540">Nuclease</keyword>
<keyword evidence="2" id="KW-0255">Endonuclease</keyword>
<dbReference type="CDD" id="cd21141">
    <property type="entry name" value="Cas6_III-like"/>
    <property type="match status" value="1"/>
</dbReference>
<evidence type="ECO:0000313" key="6">
    <source>
        <dbReference type="EMBL" id="BAP47544.1"/>
    </source>
</evidence>
<accession>A0A089ZXL4</accession>
<keyword evidence="4" id="KW-0051">Antiviral defense</keyword>
<evidence type="ECO:0000256" key="4">
    <source>
        <dbReference type="ARBA" id="ARBA00023118"/>
    </source>
</evidence>
<dbReference type="Gene3D" id="3.30.70.1900">
    <property type="match status" value="1"/>
</dbReference>
<evidence type="ECO:0000256" key="1">
    <source>
        <dbReference type="ARBA" id="ARBA00022722"/>
    </source>
</evidence>
<feature type="domain" description="CRISPR-associated protein Cas6 C-terminal" evidence="5">
    <location>
        <begin position="121"/>
        <end position="236"/>
    </location>
</feature>
<evidence type="ECO:0000256" key="3">
    <source>
        <dbReference type="ARBA" id="ARBA00022801"/>
    </source>
</evidence>
<dbReference type="GO" id="GO:0004519">
    <property type="term" value="F:endonuclease activity"/>
    <property type="evidence" value="ECO:0007669"/>
    <property type="project" value="UniProtKB-KW"/>
</dbReference>
<dbReference type="NCBIfam" id="TIGR01877">
    <property type="entry name" value="cas_cas6"/>
    <property type="match status" value="1"/>
</dbReference>
<evidence type="ECO:0000256" key="2">
    <source>
        <dbReference type="ARBA" id="ARBA00022759"/>
    </source>
</evidence>
<dbReference type="EMBL" id="AB853888">
    <property type="protein sequence ID" value="BAP47544.1"/>
    <property type="molecule type" value="Genomic_DNA"/>
</dbReference>
<protein>
    <submittedName>
        <fullName evidence="6">CRISPR-associated protein Cas6</fullName>
    </submittedName>
</protein>
<evidence type="ECO:0000259" key="5">
    <source>
        <dbReference type="Pfam" id="PF10040"/>
    </source>
</evidence>
<dbReference type="GO" id="GO:0016788">
    <property type="term" value="F:hydrolase activity, acting on ester bonds"/>
    <property type="evidence" value="ECO:0007669"/>
    <property type="project" value="InterPro"/>
</dbReference>
<name>A0A089ZXL4_9STRE</name>
<reference evidence="6" key="1">
    <citation type="submission" date="2013-09" db="EMBL/GenBank/DDBJ databases">
        <title>Nucleotide sequence analysis of clustered regularly interspaced short palindromic repeats, CRISPR, in Streptococcus sobrinus.</title>
        <authorList>
            <person name="Tamura H."/>
        </authorList>
    </citation>
    <scope>NUCLEOTIDE SEQUENCE</scope>
    <source>
        <strain evidence="6">TH21</strain>
    </source>
</reference>
<dbReference type="InterPro" id="IPR019267">
    <property type="entry name" value="CRISPR-assoc_Cas6_C"/>
</dbReference>